<evidence type="ECO:0008006" key="6">
    <source>
        <dbReference type="Google" id="ProtNLM"/>
    </source>
</evidence>
<reference evidence="4 5" key="1">
    <citation type="submission" date="2024-05" db="EMBL/GenBank/DDBJ databases">
        <authorList>
            <person name="Wallberg A."/>
        </authorList>
    </citation>
    <scope>NUCLEOTIDE SEQUENCE [LARGE SCALE GENOMIC DNA]</scope>
</reference>
<feature type="signal peptide" evidence="3">
    <location>
        <begin position="1"/>
        <end position="25"/>
    </location>
</feature>
<dbReference type="PANTHER" id="PTHR11102">
    <property type="entry name" value="SEL-1-LIKE PROTEIN"/>
    <property type="match status" value="1"/>
</dbReference>
<dbReference type="Proteomes" id="UP001497623">
    <property type="component" value="Unassembled WGS sequence"/>
</dbReference>
<dbReference type="EMBL" id="CAXKWB010020296">
    <property type="protein sequence ID" value="CAL4122515.1"/>
    <property type="molecule type" value="Genomic_DNA"/>
</dbReference>
<name>A0AAV2RBW2_MEGNR</name>
<sequence length="642" mass="71628">MFSNTTKMKLLGILIIYVMCTVVRSETQQLTDWRQQKSYAVNALYRHADAATGVALLQKVADTGDTDANADLLFARLLGTGTSQDLNTVVKDSALLVQDGAARAHTTQALLLAHNLTNQIMTKDELAKEALSHYTIASVGGDPIAQTIIANHYDKMGDCDSAMYNYKKAANNAIQGVYEDLLISVEVTPYVYEEDYPKGAHRPPTPGEVEYLANLARYGDSKAAFQVGAVLSSGVPGVAKDSEQAAEFLQQAVKDNNTLAMVALANLQLRGVIEPNYDEALKLLRTAFQYGEMGAQTGLGRMYMYGLGGVRRDLQRAIFHLQTSITHGSLEALYLLGVIYDGPDGPGEMEDAMQLWELPAKLGHVHSAFRLAEAYRKKMEKTPVTTLKLDDFAVSELLCQKALPLYRLVAMAGEWRHLMEAAYLDFSSGLHNPALLKYLLLSDMGYPEAHVNAARLIDNHIDQVYEDQSSMATQSLLTWQRAADNGLPIGQLRLGDLHYYGQGVQQDFKKAIGYYEKAGNLPVAQFNLAYMMEWGEGTQLDLKKARTLYETLAENHEEAFIPTTLTIFRMDVYRQLNNTFGIDLYSKNFTEYASALIDIENGEIMFTVQYVNSVLSEWDWLLMILLSVFIFRMLTLRRNNNQ</sequence>
<dbReference type="InterPro" id="IPR011990">
    <property type="entry name" value="TPR-like_helical_dom_sf"/>
</dbReference>
<protein>
    <recommendedName>
        <fullName evidence="6">Sel1 repeat family protein</fullName>
    </recommendedName>
</protein>
<keyword evidence="5" id="KW-1185">Reference proteome</keyword>
<evidence type="ECO:0000313" key="5">
    <source>
        <dbReference type="Proteomes" id="UP001497623"/>
    </source>
</evidence>
<feature type="transmembrane region" description="Helical" evidence="2">
    <location>
        <begin position="618"/>
        <end position="636"/>
    </location>
</feature>
<dbReference type="GO" id="GO:0036503">
    <property type="term" value="P:ERAD pathway"/>
    <property type="evidence" value="ECO:0007669"/>
    <property type="project" value="TreeGrafter"/>
</dbReference>
<dbReference type="InterPro" id="IPR050767">
    <property type="entry name" value="Sel1_AlgK"/>
</dbReference>
<keyword evidence="2" id="KW-1133">Transmembrane helix</keyword>
<accession>A0AAV2RBW2</accession>
<dbReference type="Pfam" id="PF08238">
    <property type="entry name" value="Sel1"/>
    <property type="match status" value="7"/>
</dbReference>
<comment type="caution">
    <text evidence="4">The sequence shown here is derived from an EMBL/GenBank/DDBJ whole genome shotgun (WGS) entry which is preliminary data.</text>
</comment>
<dbReference type="SUPFAM" id="SSF81901">
    <property type="entry name" value="HCP-like"/>
    <property type="match status" value="3"/>
</dbReference>
<keyword evidence="2" id="KW-0812">Transmembrane</keyword>
<evidence type="ECO:0000256" key="3">
    <source>
        <dbReference type="SAM" id="SignalP"/>
    </source>
</evidence>
<dbReference type="AlphaFoldDB" id="A0AAV2RBW2"/>
<dbReference type="Gene3D" id="1.25.40.10">
    <property type="entry name" value="Tetratricopeptide repeat domain"/>
    <property type="match status" value="2"/>
</dbReference>
<organism evidence="4 5">
    <name type="scientific">Meganyctiphanes norvegica</name>
    <name type="common">Northern krill</name>
    <name type="synonym">Thysanopoda norvegica</name>
    <dbReference type="NCBI Taxonomy" id="48144"/>
    <lineage>
        <taxon>Eukaryota</taxon>
        <taxon>Metazoa</taxon>
        <taxon>Ecdysozoa</taxon>
        <taxon>Arthropoda</taxon>
        <taxon>Crustacea</taxon>
        <taxon>Multicrustacea</taxon>
        <taxon>Malacostraca</taxon>
        <taxon>Eumalacostraca</taxon>
        <taxon>Eucarida</taxon>
        <taxon>Euphausiacea</taxon>
        <taxon>Euphausiidae</taxon>
        <taxon>Meganyctiphanes</taxon>
    </lineage>
</organism>
<keyword evidence="3" id="KW-0732">Signal</keyword>
<comment type="similarity">
    <text evidence="1">Belongs to the sel-1 family.</text>
</comment>
<keyword evidence="2" id="KW-0472">Membrane</keyword>
<dbReference type="GO" id="GO:0005789">
    <property type="term" value="C:endoplasmic reticulum membrane"/>
    <property type="evidence" value="ECO:0007669"/>
    <property type="project" value="TreeGrafter"/>
</dbReference>
<evidence type="ECO:0000256" key="2">
    <source>
        <dbReference type="SAM" id="Phobius"/>
    </source>
</evidence>
<evidence type="ECO:0000313" key="4">
    <source>
        <dbReference type="EMBL" id="CAL4122515.1"/>
    </source>
</evidence>
<dbReference type="PANTHER" id="PTHR11102:SF147">
    <property type="entry name" value="SEL1L ADAPTOR SUBUNIT OF ERAD E3 UBIQUITIN LIGASE"/>
    <property type="match status" value="1"/>
</dbReference>
<gene>
    <name evidence="4" type="ORF">MNOR_LOCUS23237</name>
</gene>
<dbReference type="SMART" id="SM00671">
    <property type="entry name" value="SEL1"/>
    <property type="match status" value="7"/>
</dbReference>
<feature type="chain" id="PRO_5043999431" description="Sel1 repeat family protein" evidence="3">
    <location>
        <begin position="26"/>
        <end position="642"/>
    </location>
</feature>
<evidence type="ECO:0000256" key="1">
    <source>
        <dbReference type="ARBA" id="ARBA00038101"/>
    </source>
</evidence>
<proteinExistence type="inferred from homology"/>
<dbReference type="InterPro" id="IPR006597">
    <property type="entry name" value="Sel1-like"/>
</dbReference>